<sequence>MEDERFQTRVELGRHSYMCWDSKRRENVFVRKTMREDDEHYNSLRSILVVKVMNFTPALLRDTNVIPILDFEENSNKDVLCVVYPFFEYNLKSLVAQYGLGPEEIKNIIFQVLRGVQYMHGKSIIHRNLTPTSILFDIAQGDPEYLSAYVGGYRLSRPLGHSGLSPLTNQGNLRFKAPELLLV</sequence>
<feature type="domain" description="Protein kinase" evidence="3">
    <location>
        <begin position="6"/>
        <end position="183"/>
    </location>
</feature>
<dbReference type="Gene3D" id="3.30.200.20">
    <property type="entry name" value="Phosphorylase Kinase, domain 1"/>
    <property type="match status" value="1"/>
</dbReference>
<accession>A0AAW1YSA9</accession>
<gene>
    <name evidence="4" type="ORF">M0R45_006899</name>
</gene>
<evidence type="ECO:0000313" key="4">
    <source>
        <dbReference type="EMBL" id="KAK9951458.1"/>
    </source>
</evidence>
<reference evidence="4 5" key="1">
    <citation type="journal article" date="2023" name="G3 (Bethesda)">
        <title>A chromosome-length genome assembly and annotation of blackberry (Rubus argutus, cv. 'Hillquist').</title>
        <authorList>
            <person name="Bruna T."/>
            <person name="Aryal R."/>
            <person name="Dudchenko O."/>
            <person name="Sargent D.J."/>
            <person name="Mead D."/>
            <person name="Buti M."/>
            <person name="Cavallini A."/>
            <person name="Hytonen T."/>
            <person name="Andres J."/>
            <person name="Pham M."/>
            <person name="Weisz D."/>
            <person name="Mascagni F."/>
            <person name="Usai G."/>
            <person name="Natali L."/>
            <person name="Bassil N."/>
            <person name="Fernandez G.E."/>
            <person name="Lomsadze A."/>
            <person name="Armour M."/>
            <person name="Olukolu B."/>
            <person name="Poorten T."/>
            <person name="Britton C."/>
            <person name="Davik J."/>
            <person name="Ashrafi H."/>
            <person name="Aiden E.L."/>
            <person name="Borodovsky M."/>
            <person name="Worthington M."/>
        </authorList>
    </citation>
    <scope>NUCLEOTIDE SEQUENCE [LARGE SCALE GENOMIC DNA]</scope>
    <source>
        <strain evidence="4">PI 553951</strain>
    </source>
</reference>
<dbReference type="AlphaFoldDB" id="A0AAW1YSA9"/>
<evidence type="ECO:0000313" key="5">
    <source>
        <dbReference type="Proteomes" id="UP001457282"/>
    </source>
</evidence>
<dbReference type="EMBL" id="JBEDUW010000001">
    <property type="protein sequence ID" value="KAK9951458.1"/>
    <property type="molecule type" value="Genomic_DNA"/>
</dbReference>
<dbReference type="Gene3D" id="1.10.510.10">
    <property type="entry name" value="Transferase(Phosphotransferase) domain 1"/>
    <property type="match status" value="1"/>
</dbReference>
<proteinExistence type="predicted"/>
<dbReference type="SUPFAM" id="SSF56112">
    <property type="entry name" value="Protein kinase-like (PK-like)"/>
    <property type="match status" value="1"/>
</dbReference>
<dbReference type="PROSITE" id="PS50011">
    <property type="entry name" value="PROTEIN_KINASE_DOM"/>
    <property type="match status" value="1"/>
</dbReference>
<dbReference type="InterPro" id="IPR050117">
    <property type="entry name" value="MAPK"/>
</dbReference>
<dbReference type="Pfam" id="PF00069">
    <property type="entry name" value="Pkinase"/>
    <property type="match status" value="1"/>
</dbReference>
<evidence type="ECO:0000259" key="3">
    <source>
        <dbReference type="PROSITE" id="PS50011"/>
    </source>
</evidence>
<evidence type="ECO:0000256" key="1">
    <source>
        <dbReference type="ARBA" id="ARBA00022741"/>
    </source>
</evidence>
<dbReference type="Proteomes" id="UP001457282">
    <property type="component" value="Unassembled WGS sequence"/>
</dbReference>
<keyword evidence="2" id="KW-0067">ATP-binding</keyword>
<keyword evidence="5" id="KW-1185">Reference proteome</keyword>
<dbReference type="PANTHER" id="PTHR24055">
    <property type="entry name" value="MITOGEN-ACTIVATED PROTEIN KINASE"/>
    <property type="match status" value="1"/>
</dbReference>
<dbReference type="InterPro" id="IPR000719">
    <property type="entry name" value="Prot_kinase_dom"/>
</dbReference>
<organism evidence="4 5">
    <name type="scientific">Rubus argutus</name>
    <name type="common">Southern blackberry</name>
    <dbReference type="NCBI Taxonomy" id="59490"/>
    <lineage>
        <taxon>Eukaryota</taxon>
        <taxon>Viridiplantae</taxon>
        <taxon>Streptophyta</taxon>
        <taxon>Embryophyta</taxon>
        <taxon>Tracheophyta</taxon>
        <taxon>Spermatophyta</taxon>
        <taxon>Magnoliopsida</taxon>
        <taxon>eudicotyledons</taxon>
        <taxon>Gunneridae</taxon>
        <taxon>Pentapetalae</taxon>
        <taxon>rosids</taxon>
        <taxon>fabids</taxon>
        <taxon>Rosales</taxon>
        <taxon>Rosaceae</taxon>
        <taxon>Rosoideae</taxon>
        <taxon>Rosoideae incertae sedis</taxon>
        <taxon>Rubus</taxon>
    </lineage>
</organism>
<dbReference type="GO" id="GO:0005524">
    <property type="term" value="F:ATP binding"/>
    <property type="evidence" value="ECO:0007669"/>
    <property type="project" value="UniProtKB-KW"/>
</dbReference>
<dbReference type="SMART" id="SM00220">
    <property type="entry name" value="S_TKc"/>
    <property type="match status" value="1"/>
</dbReference>
<dbReference type="GO" id="GO:0004672">
    <property type="term" value="F:protein kinase activity"/>
    <property type="evidence" value="ECO:0007669"/>
    <property type="project" value="InterPro"/>
</dbReference>
<name>A0AAW1YSA9_RUBAR</name>
<dbReference type="InterPro" id="IPR011009">
    <property type="entry name" value="Kinase-like_dom_sf"/>
</dbReference>
<evidence type="ECO:0000256" key="2">
    <source>
        <dbReference type="ARBA" id="ARBA00022840"/>
    </source>
</evidence>
<protein>
    <recommendedName>
        <fullName evidence="3">Protein kinase domain-containing protein</fullName>
    </recommendedName>
</protein>
<keyword evidence="1" id="KW-0547">Nucleotide-binding</keyword>
<comment type="caution">
    <text evidence="4">The sequence shown here is derived from an EMBL/GenBank/DDBJ whole genome shotgun (WGS) entry which is preliminary data.</text>
</comment>